<protein>
    <submittedName>
        <fullName evidence="1">Uncharacterized protein</fullName>
    </submittedName>
</protein>
<proteinExistence type="predicted"/>
<sequence length="104" mass="11922">MDYGGVLIRLEYACAMYRRVYGTWPKQARFQPDLLHHLTHQLSSHELCELVTRLELRARPDALLSVGGLGVVEYGGFDVAEAERYRPAARDWLYAGFKVNSHLE</sequence>
<name>A0AAU7B2V0_9ACTN</name>
<dbReference type="RefSeq" id="WP_354699052.1">
    <property type="nucleotide sequence ID" value="NZ_CP114014.1"/>
</dbReference>
<gene>
    <name evidence="1" type="ORF">DSM112329_04756</name>
</gene>
<organism evidence="1">
    <name type="scientific">Paraconexibacter sp. AEG42_29</name>
    <dbReference type="NCBI Taxonomy" id="2997339"/>
    <lineage>
        <taxon>Bacteria</taxon>
        <taxon>Bacillati</taxon>
        <taxon>Actinomycetota</taxon>
        <taxon>Thermoleophilia</taxon>
        <taxon>Solirubrobacterales</taxon>
        <taxon>Paraconexibacteraceae</taxon>
        <taxon>Paraconexibacter</taxon>
    </lineage>
</organism>
<evidence type="ECO:0000313" key="1">
    <source>
        <dbReference type="EMBL" id="XAY07864.1"/>
    </source>
</evidence>
<dbReference type="KEGG" id="parq:DSM112329_04756"/>
<reference evidence="1" key="1">
    <citation type="submission" date="2022-12" db="EMBL/GenBank/DDBJ databases">
        <title>Paraconexibacter alkalitolerans sp. nov. and Baekduia alba sp. nov., isolated from soil and emended description of the genera Paraconexibacter (Chun et al., 2020) and Baekduia (An et al., 2020).</title>
        <authorList>
            <person name="Vieira S."/>
            <person name="Huber K.J."/>
            <person name="Geppert A."/>
            <person name="Wolf J."/>
            <person name="Neumann-Schaal M."/>
            <person name="Muesken M."/>
            <person name="Overmann J."/>
        </authorList>
    </citation>
    <scope>NUCLEOTIDE SEQUENCE</scope>
    <source>
        <strain evidence="1">AEG42_29</strain>
    </source>
</reference>
<dbReference type="EMBL" id="CP114014">
    <property type="protein sequence ID" value="XAY07864.1"/>
    <property type="molecule type" value="Genomic_DNA"/>
</dbReference>
<dbReference type="AlphaFoldDB" id="A0AAU7B2V0"/>
<accession>A0AAU7B2V0</accession>